<dbReference type="Gene3D" id="3.40.190.290">
    <property type="match status" value="1"/>
</dbReference>
<organism evidence="6 7">
    <name type="scientific">Aquabacterium lacunae</name>
    <dbReference type="NCBI Taxonomy" id="2528630"/>
    <lineage>
        <taxon>Bacteria</taxon>
        <taxon>Pseudomonadati</taxon>
        <taxon>Pseudomonadota</taxon>
        <taxon>Betaproteobacteria</taxon>
        <taxon>Burkholderiales</taxon>
        <taxon>Aquabacterium</taxon>
    </lineage>
</organism>
<dbReference type="SUPFAM" id="SSF46785">
    <property type="entry name" value="Winged helix' DNA-binding domain"/>
    <property type="match status" value="1"/>
</dbReference>
<dbReference type="Pfam" id="PF03466">
    <property type="entry name" value="LysR_substrate"/>
    <property type="match status" value="1"/>
</dbReference>
<dbReference type="RefSeq" id="WP_130968313.1">
    <property type="nucleotide sequence ID" value="NZ_SIXI01000004.1"/>
</dbReference>
<comment type="caution">
    <text evidence="6">The sequence shown here is derived from an EMBL/GenBank/DDBJ whole genome shotgun (WGS) entry which is preliminary data.</text>
</comment>
<evidence type="ECO:0000313" key="7">
    <source>
        <dbReference type="Proteomes" id="UP000292120"/>
    </source>
</evidence>
<dbReference type="AlphaFoldDB" id="A0A4Q9H4B8"/>
<keyword evidence="7" id="KW-1185">Reference proteome</keyword>
<keyword evidence="4" id="KW-0804">Transcription</keyword>
<sequence>MNGISLLAALKAFDATARLGSMTQAAKQLGLQQPTVSAHVLRLEQEFEVELFHRRGRRLELSGFGCLLLEQTRRVFSGEEDAQALLLAARQHYVGRLQIHAIGPYNVLPILKHYRLRMPNVNLSVAVADSQTIISRILDWRGDVGIVLGAPVDPQLFRMPLRKQALVVFCHKHHPLAAKTAITMKDLAGQGLVSREEGSTTRRVFEQTLRKHQVTMRTVLEMGSREAVREAVAQGFGIGVVAQPAYIADERLVQLPLADATMHTEVHVVCRQERSQVPLIQAFIEAARLFSTDTKRIQDTGSDPCKAGLM</sequence>
<dbReference type="GO" id="GO:0003700">
    <property type="term" value="F:DNA-binding transcription factor activity"/>
    <property type="evidence" value="ECO:0007669"/>
    <property type="project" value="InterPro"/>
</dbReference>
<evidence type="ECO:0000256" key="1">
    <source>
        <dbReference type="ARBA" id="ARBA00009437"/>
    </source>
</evidence>
<dbReference type="PANTHER" id="PTHR30126">
    <property type="entry name" value="HTH-TYPE TRANSCRIPTIONAL REGULATOR"/>
    <property type="match status" value="1"/>
</dbReference>
<dbReference type="Pfam" id="PF00126">
    <property type="entry name" value="HTH_1"/>
    <property type="match status" value="1"/>
</dbReference>
<dbReference type="InterPro" id="IPR005119">
    <property type="entry name" value="LysR_subst-bd"/>
</dbReference>
<dbReference type="PRINTS" id="PR00039">
    <property type="entry name" value="HTHLYSR"/>
</dbReference>
<evidence type="ECO:0000256" key="2">
    <source>
        <dbReference type="ARBA" id="ARBA00023015"/>
    </source>
</evidence>
<proteinExistence type="inferred from homology"/>
<comment type="similarity">
    <text evidence="1">Belongs to the LysR transcriptional regulatory family.</text>
</comment>
<evidence type="ECO:0000256" key="3">
    <source>
        <dbReference type="ARBA" id="ARBA00023125"/>
    </source>
</evidence>
<keyword evidence="2" id="KW-0805">Transcription regulation</keyword>
<protein>
    <submittedName>
        <fullName evidence="6">LysR family transcriptional regulator</fullName>
    </submittedName>
</protein>
<feature type="domain" description="HTH lysR-type" evidence="5">
    <location>
        <begin position="1"/>
        <end position="62"/>
    </location>
</feature>
<evidence type="ECO:0000313" key="6">
    <source>
        <dbReference type="EMBL" id="TBO30321.1"/>
    </source>
</evidence>
<evidence type="ECO:0000256" key="4">
    <source>
        <dbReference type="ARBA" id="ARBA00023163"/>
    </source>
</evidence>
<dbReference type="InterPro" id="IPR036390">
    <property type="entry name" value="WH_DNA-bd_sf"/>
</dbReference>
<dbReference type="SUPFAM" id="SSF53850">
    <property type="entry name" value="Periplasmic binding protein-like II"/>
    <property type="match status" value="1"/>
</dbReference>
<dbReference type="PROSITE" id="PS50931">
    <property type="entry name" value="HTH_LYSR"/>
    <property type="match status" value="1"/>
</dbReference>
<evidence type="ECO:0000259" key="5">
    <source>
        <dbReference type="PROSITE" id="PS50931"/>
    </source>
</evidence>
<reference evidence="6 7" key="1">
    <citation type="submission" date="2019-02" db="EMBL/GenBank/DDBJ databases">
        <title>Aquabacterium sp. strain KMB7.</title>
        <authorList>
            <person name="Chen W.-M."/>
        </authorList>
    </citation>
    <scope>NUCLEOTIDE SEQUENCE [LARGE SCALE GENOMIC DNA]</scope>
    <source>
        <strain evidence="6 7">KMB7</strain>
    </source>
</reference>
<name>A0A4Q9H4B8_9BURK</name>
<dbReference type="Gene3D" id="1.10.10.10">
    <property type="entry name" value="Winged helix-like DNA-binding domain superfamily/Winged helix DNA-binding domain"/>
    <property type="match status" value="1"/>
</dbReference>
<accession>A0A4Q9H4B8</accession>
<dbReference type="InterPro" id="IPR036388">
    <property type="entry name" value="WH-like_DNA-bd_sf"/>
</dbReference>
<dbReference type="PANTHER" id="PTHR30126:SF94">
    <property type="entry name" value="LYSR FAMILY TRANSCRIPTIONAL REGULATOR"/>
    <property type="match status" value="1"/>
</dbReference>
<gene>
    <name evidence="6" type="ORF">EYS42_11565</name>
</gene>
<dbReference type="InterPro" id="IPR000847">
    <property type="entry name" value="LysR_HTH_N"/>
</dbReference>
<dbReference type="Proteomes" id="UP000292120">
    <property type="component" value="Unassembled WGS sequence"/>
</dbReference>
<dbReference type="GO" id="GO:0000976">
    <property type="term" value="F:transcription cis-regulatory region binding"/>
    <property type="evidence" value="ECO:0007669"/>
    <property type="project" value="TreeGrafter"/>
</dbReference>
<dbReference type="EMBL" id="SIXI01000004">
    <property type="protein sequence ID" value="TBO30321.1"/>
    <property type="molecule type" value="Genomic_DNA"/>
</dbReference>
<dbReference type="OrthoDB" id="9786526at2"/>
<keyword evidence="3" id="KW-0238">DNA-binding</keyword>